<dbReference type="EMBL" id="AJTZ01000005">
    <property type="protein sequence ID" value="EJN93964.1"/>
    <property type="molecule type" value="Genomic_DNA"/>
</dbReference>
<keyword evidence="1" id="KW-0472">Membrane</keyword>
<protein>
    <submittedName>
        <fullName evidence="2">Uncharacterized protein</fullName>
    </submittedName>
</protein>
<gene>
    <name evidence="2" type="ORF">SRA_05481</name>
</gene>
<accession>A0ABP2QY14</accession>
<keyword evidence="1" id="KW-0812">Transmembrane</keyword>
<organism evidence="2 3">
    <name type="scientific">Streptococcus ratti FA-1 = DSM 20564</name>
    <dbReference type="NCBI Taxonomy" id="699248"/>
    <lineage>
        <taxon>Bacteria</taxon>
        <taxon>Bacillati</taxon>
        <taxon>Bacillota</taxon>
        <taxon>Bacilli</taxon>
        <taxon>Lactobacillales</taxon>
        <taxon>Streptococcaceae</taxon>
        <taxon>Streptococcus</taxon>
    </lineage>
</organism>
<name>A0ABP2QY14_STRRT</name>
<comment type="caution">
    <text evidence="2">The sequence shown here is derived from an EMBL/GenBank/DDBJ whole genome shotgun (WGS) entry which is preliminary data.</text>
</comment>
<reference evidence="2 3" key="1">
    <citation type="submission" date="2009-12" db="EMBL/GenBank/DDBJ databases">
        <authorList>
            <person name="Lefebure T."/>
            <person name="Cornejo O.E."/>
            <person name="Pavinski Bitar P.D."/>
            <person name="Lang P."/>
            <person name="Stanhope M.J."/>
        </authorList>
    </citation>
    <scope>NUCLEOTIDE SEQUENCE [LARGE SCALE GENOMIC DNA]</scope>
    <source>
        <strain evidence="2 3">FA-1</strain>
    </source>
</reference>
<evidence type="ECO:0000256" key="1">
    <source>
        <dbReference type="SAM" id="Phobius"/>
    </source>
</evidence>
<keyword evidence="3" id="KW-1185">Reference proteome</keyword>
<dbReference type="Proteomes" id="UP000007815">
    <property type="component" value="Unassembled WGS sequence"/>
</dbReference>
<evidence type="ECO:0000313" key="3">
    <source>
        <dbReference type="Proteomes" id="UP000007815"/>
    </source>
</evidence>
<feature type="transmembrane region" description="Helical" evidence="1">
    <location>
        <begin position="9"/>
        <end position="29"/>
    </location>
</feature>
<keyword evidence="1" id="KW-1133">Transmembrane helix</keyword>
<proteinExistence type="predicted"/>
<sequence length="31" mass="3274">MKKVFNNPIFLSLAAKSALTILIVALANANS</sequence>
<evidence type="ECO:0000313" key="2">
    <source>
        <dbReference type="EMBL" id="EJN93964.1"/>
    </source>
</evidence>